<dbReference type="Proteomes" id="UP001153709">
    <property type="component" value="Chromosome 7"/>
</dbReference>
<dbReference type="OrthoDB" id="6846267at2759"/>
<protein>
    <recommendedName>
        <fullName evidence="2">Carboxylesterase type B domain-containing protein</fullName>
    </recommendedName>
</protein>
<dbReference type="PANTHER" id="PTHR11559">
    <property type="entry name" value="CARBOXYLESTERASE"/>
    <property type="match status" value="1"/>
</dbReference>
<proteinExistence type="predicted"/>
<keyword evidence="4" id="KW-1185">Reference proteome</keyword>
<sequence>MSKYSKNKPLSEKDLYGLIEAGLSDEEEFCDEETDEILTFEDLQRDEGIIVYYVNGDEPLVKTPQGTVQGYYKNSFGERQFLAFEGIPYAKPPVGNLRFAVSVIVKSNYPGRISIKWFRVILKSSINN</sequence>
<name>A0A9N9XFS1_DIABA</name>
<accession>A0A9N9XFS1</accession>
<dbReference type="AlphaFoldDB" id="A0A9N9XFS1"/>
<dbReference type="EMBL" id="OU898282">
    <property type="protein sequence ID" value="CAG9837939.1"/>
    <property type="molecule type" value="Genomic_DNA"/>
</dbReference>
<dbReference type="Pfam" id="PF00135">
    <property type="entry name" value="COesterase"/>
    <property type="match status" value="1"/>
</dbReference>
<dbReference type="InterPro" id="IPR050309">
    <property type="entry name" value="Type-B_Carboxylest/Lipase"/>
</dbReference>
<evidence type="ECO:0000313" key="4">
    <source>
        <dbReference type="Proteomes" id="UP001153709"/>
    </source>
</evidence>
<feature type="domain" description="Carboxylesterase type B" evidence="2">
    <location>
        <begin position="58"/>
        <end position="104"/>
    </location>
</feature>
<dbReference type="Gene3D" id="3.40.50.1820">
    <property type="entry name" value="alpha/beta hydrolase"/>
    <property type="match status" value="1"/>
</dbReference>
<evidence type="ECO:0000259" key="2">
    <source>
        <dbReference type="Pfam" id="PF00135"/>
    </source>
</evidence>
<evidence type="ECO:0000313" key="3">
    <source>
        <dbReference type="EMBL" id="CAG9837939.1"/>
    </source>
</evidence>
<evidence type="ECO:0000256" key="1">
    <source>
        <dbReference type="ARBA" id="ARBA00023180"/>
    </source>
</evidence>
<organism evidence="3 4">
    <name type="scientific">Diabrotica balteata</name>
    <name type="common">Banded cucumber beetle</name>
    <dbReference type="NCBI Taxonomy" id="107213"/>
    <lineage>
        <taxon>Eukaryota</taxon>
        <taxon>Metazoa</taxon>
        <taxon>Ecdysozoa</taxon>
        <taxon>Arthropoda</taxon>
        <taxon>Hexapoda</taxon>
        <taxon>Insecta</taxon>
        <taxon>Pterygota</taxon>
        <taxon>Neoptera</taxon>
        <taxon>Endopterygota</taxon>
        <taxon>Coleoptera</taxon>
        <taxon>Polyphaga</taxon>
        <taxon>Cucujiformia</taxon>
        <taxon>Chrysomeloidea</taxon>
        <taxon>Chrysomelidae</taxon>
        <taxon>Galerucinae</taxon>
        <taxon>Diabroticina</taxon>
        <taxon>Diabroticites</taxon>
        <taxon>Diabrotica</taxon>
    </lineage>
</organism>
<dbReference type="InterPro" id="IPR029058">
    <property type="entry name" value="AB_hydrolase_fold"/>
</dbReference>
<keyword evidence="1" id="KW-0325">Glycoprotein</keyword>
<dbReference type="InterPro" id="IPR002018">
    <property type="entry name" value="CarbesteraseB"/>
</dbReference>
<reference evidence="3" key="1">
    <citation type="submission" date="2022-01" db="EMBL/GenBank/DDBJ databases">
        <authorList>
            <person name="King R."/>
        </authorList>
    </citation>
    <scope>NUCLEOTIDE SEQUENCE</scope>
</reference>
<dbReference type="SUPFAM" id="SSF53474">
    <property type="entry name" value="alpha/beta-Hydrolases"/>
    <property type="match status" value="1"/>
</dbReference>
<gene>
    <name evidence="3" type="ORF">DIABBA_LOCUS10884</name>
</gene>